<protein>
    <submittedName>
        <fullName evidence="2">Uncharacterized protein</fullName>
    </submittedName>
</protein>
<comment type="caution">
    <text evidence="2">The sequence shown here is derived from an EMBL/GenBank/DDBJ whole genome shotgun (WGS) entry which is preliminary data.</text>
</comment>
<reference evidence="2" key="1">
    <citation type="submission" date="2022-07" db="EMBL/GenBank/DDBJ databases">
        <title>Chromosome-level genome of Muraenolepis orangiensis.</title>
        <authorList>
            <person name="Kim J."/>
        </authorList>
    </citation>
    <scope>NUCLEOTIDE SEQUENCE</scope>
    <source>
        <strain evidence="2">KU_S4_2022</strain>
        <tissue evidence="2">Muscle</tissue>
    </source>
</reference>
<accession>A0A9Q0DQS4</accession>
<organism evidence="2 3">
    <name type="scientific">Muraenolepis orangiensis</name>
    <name type="common">Patagonian moray cod</name>
    <dbReference type="NCBI Taxonomy" id="630683"/>
    <lineage>
        <taxon>Eukaryota</taxon>
        <taxon>Metazoa</taxon>
        <taxon>Chordata</taxon>
        <taxon>Craniata</taxon>
        <taxon>Vertebrata</taxon>
        <taxon>Euteleostomi</taxon>
        <taxon>Actinopterygii</taxon>
        <taxon>Neopterygii</taxon>
        <taxon>Teleostei</taxon>
        <taxon>Neoteleostei</taxon>
        <taxon>Acanthomorphata</taxon>
        <taxon>Zeiogadaria</taxon>
        <taxon>Gadariae</taxon>
        <taxon>Gadiformes</taxon>
        <taxon>Muraenolepidoidei</taxon>
        <taxon>Muraenolepididae</taxon>
        <taxon>Muraenolepis</taxon>
    </lineage>
</organism>
<keyword evidence="3" id="KW-1185">Reference proteome</keyword>
<name>A0A9Q0DQS4_9TELE</name>
<sequence>MAGAKGEGIRRMDFFSHLLVGWAEPPRSTGRHHQASPGNPPLRAGPLPYHVTAGGGTSECKTGLLPP</sequence>
<proteinExistence type="predicted"/>
<feature type="region of interest" description="Disordered" evidence="1">
    <location>
        <begin position="24"/>
        <end position="67"/>
    </location>
</feature>
<evidence type="ECO:0000313" key="3">
    <source>
        <dbReference type="Proteomes" id="UP001148018"/>
    </source>
</evidence>
<evidence type="ECO:0000256" key="1">
    <source>
        <dbReference type="SAM" id="MobiDB-lite"/>
    </source>
</evidence>
<dbReference type="Proteomes" id="UP001148018">
    <property type="component" value="Unassembled WGS sequence"/>
</dbReference>
<dbReference type="EMBL" id="JANIIK010000112">
    <property type="protein sequence ID" value="KAJ3593160.1"/>
    <property type="molecule type" value="Genomic_DNA"/>
</dbReference>
<evidence type="ECO:0000313" key="2">
    <source>
        <dbReference type="EMBL" id="KAJ3593160.1"/>
    </source>
</evidence>
<gene>
    <name evidence="2" type="ORF">NHX12_005496</name>
</gene>
<dbReference type="AlphaFoldDB" id="A0A9Q0DQS4"/>